<proteinExistence type="predicted"/>
<protein>
    <submittedName>
        <fullName evidence="1">Uncharacterized protein</fullName>
    </submittedName>
</protein>
<accession>A0AAP0ERU6</accession>
<evidence type="ECO:0000313" key="2">
    <source>
        <dbReference type="Proteomes" id="UP001419268"/>
    </source>
</evidence>
<sequence length="111" mass="12813">MGLSQNRLMIRKNSFEESIEVVSFNDTVGRLEELRIGNEELDLSEEQIRINNHLQEDEAFITMFLPFSHQSCGFQLLALEAIYGENVTRIHVQAPDEITVSTKLRNFNVDE</sequence>
<evidence type="ECO:0000313" key="1">
    <source>
        <dbReference type="EMBL" id="KAK9095538.1"/>
    </source>
</evidence>
<name>A0AAP0ERU6_9MAGN</name>
<keyword evidence="2" id="KW-1185">Reference proteome</keyword>
<gene>
    <name evidence="1" type="ORF">Scep_027007</name>
</gene>
<comment type="caution">
    <text evidence="1">The sequence shown here is derived from an EMBL/GenBank/DDBJ whole genome shotgun (WGS) entry which is preliminary data.</text>
</comment>
<dbReference type="EMBL" id="JBBNAG010000011">
    <property type="protein sequence ID" value="KAK9095538.1"/>
    <property type="molecule type" value="Genomic_DNA"/>
</dbReference>
<organism evidence="1 2">
    <name type="scientific">Stephania cephalantha</name>
    <dbReference type="NCBI Taxonomy" id="152367"/>
    <lineage>
        <taxon>Eukaryota</taxon>
        <taxon>Viridiplantae</taxon>
        <taxon>Streptophyta</taxon>
        <taxon>Embryophyta</taxon>
        <taxon>Tracheophyta</taxon>
        <taxon>Spermatophyta</taxon>
        <taxon>Magnoliopsida</taxon>
        <taxon>Ranunculales</taxon>
        <taxon>Menispermaceae</taxon>
        <taxon>Menispermoideae</taxon>
        <taxon>Cissampelideae</taxon>
        <taxon>Stephania</taxon>
    </lineage>
</organism>
<reference evidence="1 2" key="1">
    <citation type="submission" date="2024-01" db="EMBL/GenBank/DDBJ databases">
        <title>Genome assemblies of Stephania.</title>
        <authorList>
            <person name="Yang L."/>
        </authorList>
    </citation>
    <scope>NUCLEOTIDE SEQUENCE [LARGE SCALE GENOMIC DNA]</scope>
    <source>
        <strain evidence="1">JXDWG</strain>
        <tissue evidence="1">Leaf</tissue>
    </source>
</reference>
<dbReference type="AlphaFoldDB" id="A0AAP0ERU6"/>
<dbReference type="Proteomes" id="UP001419268">
    <property type="component" value="Unassembled WGS sequence"/>
</dbReference>